<dbReference type="CDD" id="cd11524">
    <property type="entry name" value="SYLF"/>
    <property type="match status" value="1"/>
</dbReference>
<dbReference type="RefSeq" id="XP_017991453.1">
    <property type="nucleotide sequence ID" value="XM_018136327.1"/>
</dbReference>
<dbReference type="GeneID" id="28728202"/>
<dbReference type="AlphaFoldDB" id="A0A0M8MUF6"/>
<dbReference type="Pfam" id="PF04366">
    <property type="entry name" value="Ysc84"/>
    <property type="match status" value="1"/>
</dbReference>
<dbReference type="EMBL" id="LGAV01000005">
    <property type="protein sequence ID" value="KOS13821.1"/>
    <property type="molecule type" value="Genomic_DNA"/>
</dbReference>
<dbReference type="OrthoDB" id="10255128at2759"/>
<dbReference type="GO" id="GO:0035091">
    <property type="term" value="F:phosphatidylinositol binding"/>
    <property type="evidence" value="ECO:0007669"/>
    <property type="project" value="TreeGrafter"/>
</dbReference>
<evidence type="ECO:0000256" key="1">
    <source>
        <dbReference type="SAM" id="MobiDB-lite"/>
    </source>
</evidence>
<proteinExistence type="predicted"/>
<sequence>MDWNSWKDKAWSTAKKVETKAWQMADPIGQWTNRQAGRFGMESFYPTDLGQEIVKCARILRTFTENNQVAAVENEQRGHTHMPAPSATGSVPDDYADRKTQSVLYKIPPKVLQQAKGVAIFTVFRSGFVVSGAGGSGVVLTKDENGQWGSPSGILIHTVGWGLMIGMDIYDVVLILRDDRAVNAFKYPKISVGGELTVSAGPVGNGAMLDTGIEASPCFSYVKSKGLYAGVQFDGTILLTRSDENARFYNYPDIEIATILDNRLPWHQIPKACTPLWQALYAAEGRPDYMGTNEIPMEPSPGDHKWTEEELAQLQQPDATKHDPAIQPPPQRKVPLDKPMPQPDTSSAIGGPPPVPAHPSGAPAQEAPPSYESVATSNADTPLPPPRRTV</sequence>
<name>A0A0M8MUF6_9BASI</name>
<dbReference type="STRING" id="77020.A0A0M8MUF6"/>
<reference evidence="3 4" key="1">
    <citation type="submission" date="2015-07" db="EMBL/GenBank/DDBJ databases">
        <title>Draft Genome Sequence of Malassezia furfur CBS1878 and Malassezia pachydermatis CBS1879.</title>
        <authorList>
            <person name="Triana S."/>
            <person name="Ohm R."/>
            <person name="Gonzalez A."/>
            <person name="DeCock H."/>
            <person name="Restrepo S."/>
            <person name="Celis A."/>
        </authorList>
    </citation>
    <scope>NUCLEOTIDE SEQUENCE [LARGE SCALE GENOMIC DNA]</scope>
    <source>
        <strain evidence="3 4">CBS 1879</strain>
    </source>
</reference>
<comment type="caution">
    <text evidence="3">The sequence shown here is derived from an EMBL/GenBank/DDBJ whole genome shotgun (WGS) entry which is preliminary data.</text>
</comment>
<feature type="region of interest" description="Disordered" evidence="1">
    <location>
        <begin position="315"/>
        <end position="390"/>
    </location>
</feature>
<gene>
    <name evidence="3" type="ORF">Malapachy_1830</name>
</gene>
<evidence type="ECO:0000259" key="2">
    <source>
        <dbReference type="Pfam" id="PF04366"/>
    </source>
</evidence>
<dbReference type="PANTHER" id="PTHR15629">
    <property type="entry name" value="SH3YL1 PROTEIN"/>
    <property type="match status" value="1"/>
</dbReference>
<feature type="compositionally biased region" description="Pro residues" evidence="1">
    <location>
        <begin position="326"/>
        <end position="342"/>
    </location>
</feature>
<protein>
    <recommendedName>
        <fullName evidence="2">Ysc84 actin-binding domain-containing protein</fullName>
    </recommendedName>
</protein>
<feature type="region of interest" description="Disordered" evidence="1">
    <location>
        <begin position="74"/>
        <end position="93"/>
    </location>
</feature>
<evidence type="ECO:0000313" key="3">
    <source>
        <dbReference type="EMBL" id="KOS13821.1"/>
    </source>
</evidence>
<feature type="domain" description="Ysc84 actin-binding" evidence="2">
    <location>
        <begin position="157"/>
        <end position="282"/>
    </location>
</feature>
<dbReference type="VEuPathDB" id="FungiDB:Malapachy_1830"/>
<accession>A0A0M8MUF6</accession>
<dbReference type="Proteomes" id="UP000037751">
    <property type="component" value="Unassembled WGS sequence"/>
</dbReference>
<keyword evidence="4" id="KW-1185">Reference proteome</keyword>
<dbReference type="InterPro" id="IPR051702">
    <property type="entry name" value="SH3_domain_YSC84-like"/>
</dbReference>
<evidence type="ECO:0000313" key="4">
    <source>
        <dbReference type="Proteomes" id="UP000037751"/>
    </source>
</evidence>
<organism evidence="3 4">
    <name type="scientific">Malassezia pachydermatis</name>
    <dbReference type="NCBI Taxonomy" id="77020"/>
    <lineage>
        <taxon>Eukaryota</taxon>
        <taxon>Fungi</taxon>
        <taxon>Dikarya</taxon>
        <taxon>Basidiomycota</taxon>
        <taxon>Ustilaginomycotina</taxon>
        <taxon>Malasseziomycetes</taxon>
        <taxon>Malasseziales</taxon>
        <taxon>Malasseziaceae</taxon>
        <taxon>Malassezia</taxon>
    </lineage>
</organism>
<dbReference type="PANTHER" id="PTHR15629:SF8">
    <property type="entry name" value="DUF500 DOMAIN PROTEIN (AFU_ORTHOLOGUE AFUA_5G07310)"/>
    <property type="match status" value="1"/>
</dbReference>
<dbReference type="InterPro" id="IPR007461">
    <property type="entry name" value="Ysc84_actin-binding"/>
</dbReference>